<evidence type="ECO:0000256" key="6">
    <source>
        <dbReference type="ARBA" id="ARBA00022801"/>
    </source>
</evidence>
<keyword evidence="5 14" id="KW-0732">Signal</keyword>
<evidence type="ECO:0000256" key="12">
    <source>
        <dbReference type="RuleBase" id="RU004335"/>
    </source>
</evidence>
<evidence type="ECO:0000313" key="16">
    <source>
        <dbReference type="Proteomes" id="UP001201980"/>
    </source>
</evidence>
<dbReference type="GO" id="GO:0042973">
    <property type="term" value="F:glucan endo-1,3-beta-D-glucosidase activity"/>
    <property type="evidence" value="ECO:0007669"/>
    <property type="project" value="TreeGrafter"/>
</dbReference>
<dbReference type="GO" id="GO:0005576">
    <property type="term" value="C:extracellular region"/>
    <property type="evidence" value="ECO:0007669"/>
    <property type="project" value="TreeGrafter"/>
</dbReference>
<accession>A0AAD5RYW2</accession>
<protein>
    <recommendedName>
        <fullName evidence="10">glucan 1,3-beta-glucosidase</fullName>
        <ecNumber evidence="10">3.2.1.58</ecNumber>
    </recommendedName>
    <alternativeName>
        <fullName evidence="11">Exo-1,3-beta-glucanase</fullName>
    </alternativeName>
</protein>
<dbReference type="InterPro" id="IPR017853">
    <property type="entry name" value="GH"/>
</dbReference>
<keyword evidence="7" id="KW-0325">Glycoprotein</keyword>
<evidence type="ECO:0000256" key="11">
    <source>
        <dbReference type="ARBA" id="ARBA00041761"/>
    </source>
</evidence>
<dbReference type="PANTHER" id="PTHR16631">
    <property type="entry name" value="GLUCAN 1,3-BETA-GLUCOSIDASE"/>
    <property type="match status" value="1"/>
</dbReference>
<keyword evidence="4" id="KW-0964">Secreted</keyword>
<evidence type="ECO:0000256" key="8">
    <source>
        <dbReference type="ARBA" id="ARBA00023295"/>
    </source>
</evidence>
<dbReference type="EMBL" id="JAKWBI020000012">
    <property type="protein sequence ID" value="KAJ2906552.1"/>
    <property type="molecule type" value="Genomic_DNA"/>
</dbReference>
<comment type="subcellular location">
    <subcellularLocation>
        <location evidence="1">Secreted</location>
        <location evidence="1">Cell wall</location>
    </subcellularLocation>
</comment>
<keyword evidence="3" id="KW-0134">Cell wall</keyword>
<evidence type="ECO:0000256" key="9">
    <source>
        <dbReference type="ARBA" id="ARBA00036824"/>
    </source>
</evidence>
<evidence type="ECO:0000256" key="2">
    <source>
        <dbReference type="ARBA" id="ARBA00008773"/>
    </source>
</evidence>
<evidence type="ECO:0000256" key="13">
    <source>
        <dbReference type="RuleBase" id="RU004336"/>
    </source>
</evidence>
<keyword evidence="16" id="KW-1185">Reference proteome</keyword>
<comment type="caution">
    <text evidence="15">The sequence shown here is derived from an EMBL/GenBank/DDBJ whole genome shotgun (WGS) entry which is preliminary data.</text>
</comment>
<dbReference type="GO" id="GO:0009986">
    <property type="term" value="C:cell surface"/>
    <property type="evidence" value="ECO:0007669"/>
    <property type="project" value="TreeGrafter"/>
</dbReference>
<gene>
    <name evidence="15" type="ORF">MKZ38_001195</name>
</gene>
<dbReference type="PANTHER" id="PTHR16631:SF26">
    <property type="entry name" value="GLUCAN 1,3-BETA-GLUCOSIDASE"/>
    <property type="match status" value="1"/>
</dbReference>
<evidence type="ECO:0000313" key="15">
    <source>
        <dbReference type="EMBL" id="KAJ2906552.1"/>
    </source>
</evidence>
<comment type="catalytic activity">
    <reaction evidence="9">
        <text>Successive hydrolysis of beta-D-glucose units from the non-reducing ends of (1-&gt;3)-beta-D-glucans, releasing alpha-glucose.</text>
        <dbReference type="EC" id="3.2.1.58"/>
    </reaction>
</comment>
<dbReference type="GO" id="GO:0009277">
    <property type="term" value="C:fungal-type cell wall"/>
    <property type="evidence" value="ECO:0007669"/>
    <property type="project" value="TreeGrafter"/>
</dbReference>
<dbReference type="Pfam" id="PF00332">
    <property type="entry name" value="Glyco_hydro_17"/>
    <property type="match status" value="1"/>
</dbReference>
<feature type="signal peptide" evidence="14">
    <location>
        <begin position="1"/>
        <end position="20"/>
    </location>
</feature>
<dbReference type="EC" id="3.2.1.58" evidence="10"/>
<dbReference type="AlphaFoldDB" id="A0AAD5RYW2"/>
<sequence length="313" mass="34034">MRFATATLTLLAASPAVVSAAGKLGWALGNKKEDGSTCKTSSDYEDDFDAIKSETGSTVVRTYSATDCNTTSHILPAAKSKDFQIVLGIWVYSDDEDDASFVNDFAEVKKVVEDGEYNDYIYAVTVGSESLYREDVSGDFLNKRIKTVKEAMPDGIKVGTADSWNKFQDGTANPVIEGGYADILLANAFSYWQGQKISNATGSFYDDVYQAFGVIQEKSGSTDGIELWVGETGWPTDGDDYQNAEPSVANAEQFYHEAICGMTTWGFNVFVFEAFDEPGKEGAVGEDGTVADETHWGAMNADRTLKWDSGLKC</sequence>
<dbReference type="GO" id="GO:0004338">
    <property type="term" value="F:glucan exo-1,3-beta-glucosidase activity"/>
    <property type="evidence" value="ECO:0007669"/>
    <property type="project" value="UniProtKB-EC"/>
</dbReference>
<evidence type="ECO:0000256" key="5">
    <source>
        <dbReference type="ARBA" id="ARBA00022729"/>
    </source>
</evidence>
<evidence type="ECO:0000256" key="14">
    <source>
        <dbReference type="SAM" id="SignalP"/>
    </source>
</evidence>
<reference evidence="15" key="1">
    <citation type="submission" date="2022-07" db="EMBL/GenBank/DDBJ databases">
        <title>Draft genome sequence of Zalerion maritima ATCC 34329, a (micro)plastics degrading marine fungus.</title>
        <authorList>
            <person name="Paco A."/>
            <person name="Goncalves M.F.M."/>
            <person name="Rocha-Santos T.A.P."/>
            <person name="Alves A."/>
        </authorList>
    </citation>
    <scope>NUCLEOTIDE SEQUENCE</scope>
    <source>
        <strain evidence="15">ATCC 34329</strain>
    </source>
</reference>
<dbReference type="SUPFAM" id="SSF51445">
    <property type="entry name" value="(Trans)glycosidases"/>
    <property type="match status" value="1"/>
</dbReference>
<keyword evidence="6 13" id="KW-0378">Hydrolase</keyword>
<evidence type="ECO:0000256" key="3">
    <source>
        <dbReference type="ARBA" id="ARBA00022512"/>
    </source>
</evidence>
<proteinExistence type="inferred from homology"/>
<dbReference type="InterPro" id="IPR050732">
    <property type="entry name" value="Beta-glucan_modifiers"/>
</dbReference>
<dbReference type="InterPro" id="IPR000490">
    <property type="entry name" value="Glyco_hydro_17"/>
</dbReference>
<dbReference type="Proteomes" id="UP001201980">
    <property type="component" value="Unassembled WGS sequence"/>
</dbReference>
<organism evidence="15 16">
    <name type="scientific">Zalerion maritima</name>
    <dbReference type="NCBI Taxonomy" id="339359"/>
    <lineage>
        <taxon>Eukaryota</taxon>
        <taxon>Fungi</taxon>
        <taxon>Dikarya</taxon>
        <taxon>Ascomycota</taxon>
        <taxon>Pezizomycotina</taxon>
        <taxon>Sordariomycetes</taxon>
        <taxon>Lulworthiomycetidae</taxon>
        <taxon>Lulworthiales</taxon>
        <taxon>Lulworthiaceae</taxon>
        <taxon>Zalerion</taxon>
    </lineage>
</organism>
<evidence type="ECO:0000256" key="4">
    <source>
        <dbReference type="ARBA" id="ARBA00022525"/>
    </source>
</evidence>
<comment type="similarity">
    <text evidence="2 12">Belongs to the glycosyl hydrolase 17 family.</text>
</comment>
<dbReference type="Gene3D" id="3.20.20.80">
    <property type="entry name" value="Glycosidases"/>
    <property type="match status" value="1"/>
</dbReference>
<evidence type="ECO:0000256" key="7">
    <source>
        <dbReference type="ARBA" id="ARBA00023180"/>
    </source>
</evidence>
<dbReference type="GO" id="GO:0005975">
    <property type="term" value="P:carbohydrate metabolic process"/>
    <property type="evidence" value="ECO:0007669"/>
    <property type="project" value="InterPro"/>
</dbReference>
<dbReference type="GO" id="GO:0071555">
    <property type="term" value="P:cell wall organization"/>
    <property type="evidence" value="ECO:0007669"/>
    <property type="project" value="TreeGrafter"/>
</dbReference>
<keyword evidence="8 13" id="KW-0326">Glycosidase</keyword>
<evidence type="ECO:0000256" key="1">
    <source>
        <dbReference type="ARBA" id="ARBA00004191"/>
    </source>
</evidence>
<evidence type="ECO:0000256" key="10">
    <source>
        <dbReference type="ARBA" id="ARBA00038929"/>
    </source>
</evidence>
<dbReference type="PROSITE" id="PS00587">
    <property type="entry name" value="GLYCOSYL_HYDROL_F17"/>
    <property type="match status" value="1"/>
</dbReference>
<feature type="chain" id="PRO_5042159513" description="glucan 1,3-beta-glucosidase" evidence="14">
    <location>
        <begin position="21"/>
        <end position="313"/>
    </location>
</feature>
<name>A0AAD5RYW2_9PEZI</name>